<dbReference type="Pfam" id="PF03413">
    <property type="entry name" value="PepSY"/>
    <property type="match status" value="1"/>
</dbReference>
<name>A0ABW0TFS9_9BACL</name>
<feature type="transmembrane region" description="Helical" evidence="1">
    <location>
        <begin position="7"/>
        <end position="27"/>
    </location>
</feature>
<keyword evidence="1" id="KW-0472">Membrane</keyword>
<protein>
    <submittedName>
        <fullName evidence="4">DUF5590 domain-containing protein</fullName>
    </submittedName>
</protein>
<organism evidence="4 5">
    <name type="scientific">Sporosarcina soli</name>
    <dbReference type="NCBI Taxonomy" id="334736"/>
    <lineage>
        <taxon>Bacteria</taxon>
        <taxon>Bacillati</taxon>
        <taxon>Bacillota</taxon>
        <taxon>Bacilli</taxon>
        <taxon>Bacillales</taxon>
        <taxon>Caryophanaceae</taxon>
        <taxon>Sporosarcina</taxon>
    </lineage>
</organism>
<keyword evidence="5" id="KW-1185">Reference proteome</keyword>
<accession>A0ABW0TFS9</accession>
<dbReference type="SUPFAM" id="SSF54403">
    <property type="entry name" value="Cystatin/monellin"/>
    <property type="match status" value="2"/>
</dbReference>
<dbReference type="EMBL" id="JBHSNO010000005">
    <property type="protein sequence ID" value="MFC5588229.1"/>
    <property type="molecule type" value="Genomic_DNA"/>
</dbReference>
<gene>
    <name evidence="4" type="ORF">ACFPRA_05005</name>
</gene>
<dbReference type="Proteomes" id="UP001596109">
    <property type="component" value="Unassembled WGS sequence"/>
</dbReference>
<proteinExistence type="predicted"/>
<evidence type="ECO:0000313" key="4">
    <source>
        <dbReference type="EMBL" id="MFC5588229.1"/>
    </source>
</evidence>
<dbReference type="InterPro" id="IPR041401">
    <property type="entry name" value="TseB-like_dom"/>
</dbReference>
<feature type="domain" description="Cell wall elongation regulator TseB-like" evidence="3">
    <location>
        <begin position="38"/>
        <end position="80"/>
    </location>
</feature>
<sequence length="159" mass="17390">MLNWIKFIVVFLLTLTTVITVIVLYNANQPISAAKKVAIEAALTSGQLTSAGSAEIFNGTTSFVTVYGKGEDGVEKAVFVGGNSEDGFPEVTMADGISADQAVENVKQELNVKTIHHVVLGMEEKGPVWEVTFQGDNGKLNYVYVFFEDGQWWKRILNL</sequence>
<feature type="domain" description="PepSY" evidence="2">
    <location>
        <begin position="97"/>
        <end position="141"/>
    </location>
</feature>
<reference evidence="5" key="1">
    <citation type="journal article" date="2019" name="Int. J. Syst. Evol. Microbiol.">
        <title>The Global Catalogue of Microorganisms (GCM) 10K type strain sequencing project: providing services to taxonomists for standard genome sequencing and annotation.</title>
        <authorList>
            <consortium name="The Broad Institute Genomics Platform"/>
            <consortium name="The Broad Institute Genome Sequencing Center for Infectious Disease"/>
            <person name="Wu L."/>
            <person name="Ma J."/>
        </authorList>
    </citation>
    <scope>NUCLEOTIDE SEQUENCE [LARGE SCALE GENOMIC DNA]</scope>
    <source>
        <strain evidence="5">CGMCC 4.1434</strain>
    </source>
</reference>
<dbReference type="RefSeq" id="WP_381431365.1">
    <property type="nucleotide sequence ID" value="NZ_JBHSNO010000005.1"/>
</dbReference>
<keyword evidence="1" id="KW-1133">Transmembrane helix</keyword>
<evidence type="ECO:0000313" key="5">
    <source>
        <dbReference type="Proteomes" id="UP001596109"/>
    </source>
</evidence>
<dbReference type="Pfam" id="PF17881">
    <property type="entry name" value="TseB"/>
    <property type="match status" value="1"/>
</dbReference>
<dbReference type="InterPro" id="IPR025711">
    <property type="entry name" value="PepSY"/>
</dbReference>
<evidence type="ECO:0000256" key="1">
    <source>
        <dbReference type="SAM" id="Phobius"/>
    </source>
</evidence>
<evidence type="ECO:0000259" key="3">
    <source>
        <dbReference type="Pfam" id="PF17881"/>
    </source>
</evidence>
<dbReference type="InterPro" id="IPR046350">
    <property type="entry name" value="Cystatin_sf"/>
</dbReference>
<keyword evidence="1" id="KW-0812">Transmembrane</keyword>
<dbReference type="Gene3D" id="3.10.450.40">
    <property type="match status" value="2"/>
</dbReference>
<evidence type="ECO:0000259" key="2">
    <source>
        <dbReference type="Pfam" id="PF03413"/>
    </source>
</evidence>
<comment type="caution">
    <text evidence="4">The sequence shown here is derived from an EMBL/GenBank/DDBJ whole genome shotgun (WGS) entry which is preliminary data.</text>
</comment>